<name>A0ACC3TDP7_9ASCO</name>
<sequence>MQDRDIPDQKSRADAYLASVEIEKLRINAEISNPEVIHQFNSGNFDMKFPVYRFLAQQRWEKNDRLLLMDRLENMKVIPDTMPTLYPRVDTKLRFPGRSTHWIDPGRIMSTGVTAQAPEFSIQIFEDAAKLYTIVIVDPDTPDIESDTYKTTLHYILADVRISGNEPLVDKATARELIPYLPPHPEKNSGYHRYAVWVFEQPDGERLAVQQRKGKDPVNVESLLERDRFDIRLFRSAHGLKAVGAHFWRNGYDSMTEGVREKFGLGPGNVYTHKRFQHYEDYRE</sequence>
<proteinExistence type="predicted"/>
<keyword evidence="2" id="KW-1185">Reference proteome</keyword>
<reference evidence="2" key="1">
    <citation type="journal article" date="2024" name="Front. Bioeng. Biotechnol.">
        <title>Genome-scale model development and genomic sequencing of the oleaginous clade Lipomyces.</title>
        <authorList>
            <person name="Czajka J.J."/>
            <person name="Han Y."/>
            <person name="Kim J."/>
            <person name="Mondo S.J."/>
            <person name="Hofstad B.A."/>
            <person name="Robles A."/>
            <person name="Haridas S."/>
            <person name="Riley R."/>
            <person name="LaButti K."/>
            <person name="Pangilinan J."/>
            <person name="Andreopoulos W."/>
            <person name="Lipzen A."/>
            <person name="Yan J."/>
            <person name="Wang M."/>
            <person name="Ng V."/>
            <person name="Grigoriev I.V."/>
            <person name="Spatafora J.W."/>
            <person name="Magnuson J.K."/>
            <person name="Baker S.E."/>
            <person name="Pomraning K.R."/>
        </authorList>
    </citation>
    <scope>NUCLEOTIDE SEQUENCE [LARGE SCALE GENOMIC DNA]</scope>
    <source>
        <strain evidence="2">CBS 10300</strain>
    </source>
</reference>
<comment type="caution">
    <text evidence="1">The sequence shown here is derived from an EMBL/GenBank/DDBJ whole genome shotgun (WGS) entry which is preliminary data.</text>
</comment>
<dbReference type="Proteomes" id="UP001489719">
    <property type="component" value="Unassembled WGS sequence"/>
</dbReference>
<accession>A0ACC3TDP7</accession>
<protein>
    <submittedName>
        <fullName evidence="1">Phosphatidylethanolamine-binding protein</fullName>
    </submittedName>
</protein>
<dbReference type="EMBL" id="MU970201">
    <property type="protein sequence ID" value="KAK9319304.1"/>
    <property type="molecule type" value="Genomic_DNA"/>
</dbReference>
<evidence type="ECO:0000313" key="1">
    <source>
        <dbReference type="EMBL" id="KAK9319304.1"/>
    </source>
</evidence>
<evidence type="ECO:0000313" key="2">
    <source>
        <dbReference type="Proteomes" id="UP001489719"/>
    </source>
</evidence>
<gene>
    <name evidence="1" type="ORF">V1517DRAFT_282120</name>
</gene>
<organism evidence="1 2">
    <name type="scientific">Lipomyces orientalis</name>
    <dbReference type="NCBI Taxonomy" id="1233043"/>
    <lineage>
        <taxon>Eukaryota</taxon>
        <taxon>Fungi</taxon>
        <taxon>Dikarya</taxon>
        <taxon>Ascomycota</taxon>
        <taxon>Saccharomycotina</taxon>
        <taxon>Lipomycetes</taxon>
        <taxon>Lipomycetales</taxon>
        <taxon>Lipomycetaceae</taxon>
        <taxon>Lipomyces</taxon>
    </lineage>
</organism>